<protein>
    <recommendedName>
        <fullName evidence="2">DUF7224 domain-containing protein</fullName>
    </recommendedName>
</protein>
<evidence type="ECO:0000256" key="1">
    <source>
        <dbReference type="SAM" id="Phobius"/>
    </source>
</evidence>
<dbReference type="EMBL" id="BAAAGX010000028">
    <property type="protein sequence ID" value="GAA0268537.1"/>
    <property type="molecule type" value="Genomic_DNA"/>
</dbReference>
<dbReference type="Proteomes" id="UP001500967">
    <property type="component" value="Unassembled WGS sequence"/>
</dbReference>
<dbReference type="InterPro" id="IPR055648">
    <property type="entry name" value="DUF7224"/>
</dbReference>
<accession>A0ABN0V054</accession>
<feature type="transmembrane region" description="Helical" evidence="1">
    <location>
        <begin position="171"/>
        <end position="192"/>
    </location>
</feature>
<keyword evidence="1" id="KW-0812">Transmembrane</keyword>
<keyword evidence="1" id="KW-0472">Membrane</keyword>
<evidence type="ECO:0000259" key="2">
    <source>
        <dbReference type="Pfam" id="PF23866"/>
    </source>
</evidence>
<name>A0ABN0V054_9ACTN</name>
<sequence>MPQQLKVLSAILPVYVVFLLVYVLDPGDSDYAVSLTAQTAKPVYLAVLIGIAAALRGSSLRGGSRSVVALLGAIRPLLAFAVVAQVAVVGAVALYRGAGVTWSLVGVGLVALIAHVVLAAWLGVVLSGGPATFALVGFWLVWLLLPGWLGLPVLTQLNGQFAGCCTGEETWYRPAAAASVAVALGLLGGALAAVHQAGRPARSVAIAVTVPVVVASVTALLLPDALRGATAGPRRDDTRCFDGDVRICLRPEHVDALAEVGVAMSELERAWAPYGVRMPGTVSEAGGPGRVRFRWGPDHDAELVRFTLAVNMVPSPSGCYREPLPPVHDRPLVAAVDHVTAWLLLSGGTPRWSADESIGPVLTDPANLDEVFDVLDRPDADQAAWYAKELAAIESCGGRDG</sequence>
<evidence type="ECO:0000313" key="3">
    <source>
        <dbReference type="EMBL" id="GAA0268537.1"/>
    </source>
</evidence>
<organism evidence="3 4">
    <name type="scientific">Cryptosporangium japonicum</name>
    <dbReference type="NCBI Taxonomy" id="80872"/>
    <lineage>
        <taxon>Bacteria</taxon>
        <taxon>Bacillati</taxon>
        <taxon>Actinomycetota</taxon>
        <taxon>Actinomycetes</taxon>
        <taxon>Cryptosporangiales</taxon>
        <taxon>Cryptosporangiaceae</taxon>
        <taxon>Cryptosporangium</taxon>
    </lineage>
</organism>
<feature type="transmembrane region" description="Helical" evidence="1">
    <location>
        <begin position="67"/>
        <end position="95"/>
    </location>
</feature>
<feature type="transmembrane region" description="Helical" evidence="1">
    <location>
        <begin position="101"/>
        <end position="126"/>
    </location>
</feature>
<feature type="domain" description="DUF7224" evidence="2">
    <location>
        <begin position="247"/>
        <end position="396"/>
    </location>
</feature>
<feature type="transmembrane region" description="Helical" evidence="1">
    <location>
        <begin position="7"/>
        <end position="24"/>
    </location>
</feature>
<dbReference type="RefSeq" id="WP_344652704.1">
    <property type="nucleotide sequence ID" value="NZ_BAAAGX010000028.1"/>
</dbReference>
<feature type="transmembrane region" description="Helical" evidence="1">
    <location>
        <begin position="133"/>
        <end position="151"/>
    </location>
</feature>
<comment type="caution">
    <text evidence="3">The sequence shown here is derived from an EMBL/GenBank/DDBJ whole genome shotgun (WGS) entry which is preliminary data.</text>
</comment>
<dbReference type="Pfam" id="PF23866">
    <property type="entry name" value="DUF7224"/>
    <property type="match status" value="1"/>
</dbReference>
<gene>
    <name evidence="3" type="ORF">GCM10009539_64490</name>
</gene>
<keyword evidence="4" id="KW-1185">Reference proteome</keyword>
<feature type="transmembrane region" description="Helical" evidence="1">
    <location>
        <begin position="204"/>
        <end position="222"/>
    </location>
</feature>
<keyword evidence="1" id="KW-1133">Transmembrane helix</keyword>
<evidence type="ECO:0000313" key="4">
    <source>
        <dbReference type="Proteomes" id="UP001500967"/>
    </source>
</evidence>
<proteinExistence type="predicted"/>
<feature type="transmembrane region" description="Helical" evidence="1">
    <location>
        <begin position="36"/>
        <end position="55"/>
    </location>
</feature>
<reference evidence="3 4" key="1">
    <citation type="journal article" date="2019" name="Int. J. Syst. Evol. Microbiol.">
        <title>The Global Catalogue of Microorganisms (GCM) 10K type strain sequencing project: providing services to taxonomists for standard genome sequencing and annotation.</title>
        <authorList>
            <consortium name="The Broad Institute Genomics Platform"/>
            <consortium name="The Broad Institute Genome Sequencing Center for Infectious Disease"/>
            <person name="Wu L."/>
            <person name="Ma J."/>
        </authorList>
    </citation>
    <scope>NUCLEOTIDE SEQUENCE [LARGE SCALE GENOMIC DNA]</scope>
    <source>
        <strain evidence="3 4">JCM 10425</strain>
    </source>
</reference>